<dbReference type="InterPro" id="IPR036426">
    <property type="entry name" value="Bulb-type_lectin_dom_sf"/>
</dbReference>
<evidence type="ECO:0000256" key="1">
    <source>
        <dbReference type="SAM" id="SignalP"/>
    </source>
</evidence>
<evidence type="ECO:0000313" key="3">
    <source>
        <dbReference type="EMBL" id="MFC3688262.1"/>
    </source>
</evidence>
<name>A0ABV7WFT1_9MICO</name>
<dbReference type="PROSITE" id="PS50927">
    <property type="entry name" value="BULB_LECTIN"/>
    <property type="match status" value="2"/>
</dbReference>
<feature type="chain" id="PRO_5047499745" evidence="1">
    <location>
        <begin position="35"/>
        <end position="482"/>
    </location>
</feature>
<dbReference type="PANTHER" id="PTHR38589:SF1">
    <property type="entry name" value="BLR0621 PROTEIN"/>
    <property type="match status" value="1"/>
</dbReference>
<dbReference type="Pfam" id="PF03734">
    <property type="entry name" value="YkuD"/>
    <property type="match status" value="1"/>
</dbReference>
<proteinExistence type="predicted"/>
<dbReference type="RefSeq" id="WP_376985478.1">
    <property type="nucleotide sequence ID" value="NZ_JBHRWW010000004.1"/>
</dbReference>
<reference evidence="4" key="1">
    <citation type="journal article" date="2019" name="Int. J. Syst. Evol. Microbiol.">
        <title>The Global Catalogue of Microorganisms (GCM) 10K type strain sequencing project: providing services to taxonomists for standard genome sequencing and annotation.</title>
        <authorList>
            <consortium name="The Broad Institute Genomics Platform"/>
            <consortium name="The Broad Institute Genome Sequencing Center for Infectious Disease"/>
            <person name="Wu L."/>
            <person name="Ma J."/>
        </authorList>
    </citation>
    <scope>NUCLEOTIDE SEQUENCE [LARGE SCALE GENOMIC DNA]</scope>
    <source>
        <strain evidence="4">NCAIM B.02333</strain>
    </source>
</reference>
<dbReference type="PANTHER" id="PTHR38589">
    <property type="entry name" value="BLR0621 PROTEIN"/>
    <property type="match status" value="1"/>
</dbReference>
<keyword evidence="1" id="KW-0732">Signal</keyword>
<feature type="domain" description="Bulb-type lectin" evidence="2">
    <location>
        <begin position="162"/>
        <end position="269"/>
    </location>
</feature>
<evidence type="ECO:0000313" key="4">
    <source>
        <dbReference type="Proteomes" id="UP001595685"/>
    </source>
</evidence>
<dbReference type="Gene3D" id="2.90.10.10">
    <property type="entry name" value="Bulb-type lectin domain"/>
    <property type="match status" value="3"/>
</dbReference>
<organism evidence="3 4">
    <name type="scientific">Aquipuribacter hungaricus</name>
    <dbReference type="NCBI Taxonomy" id="545624"/>
    <lineage>
        <taxon>Bacteria</taxon>
        <taxon>Bacillati</taxon>
        <taxon>Actinomycetota</taxon>
        <taxon>Actinomycetes</taxon>
        <taxon>Micrococcales</taxon>
        <taxon>Intrasporangiaceae</taxon>
        <taxon>Aquipuribacter</taxon>
    </lineage>
</organism>
<sequence length="482" mass="50072">MTAALLPRPSSVRRAVAAAGTALLAATLLVPAAAASGADPVPPAAPVTTQAAAPAAGVPVGSLAPGQQVADGSTRLVMQTDGNLVVYAGGAPAWHSRTDGHPGARLVVQGDGNLVVVGPDARPVWDSGTWGLGATDLRLVPGGLSLLLPSGRPVWRDGTWLAATVAAGQDVVPGEPVPSRDRSHRLVLQGDGNLVLYRGAVATWSSRTDGSGADVLRLQADGNLVLLDDGAPVWHTVTAGTAAARLVVQADGNTVLLGATRPVWDSRGATGAAAHHLRAGAVPSWALAVPDRTRQVLRAVPSTRWCSQRWCAVTELWRKASNGTWVQEAAYRSQSGPEGFSPMPRRAGDGTTPSGVYGIATTFSSHATPPGPMPWRRRLPTSTVSGSAAYYNTWIEEPGRTDGTRPSMEYGLWVDFNNARMVPGQGPAPDPRIGSGIFVHTLPATARYIASEGCIAIGERTQMLAVLQWLDPAAQPRVVLGT</sequence>
<evidence type="ECO:0000259" key="2">
    <source>
        <dbReference type="PROSITE" id="PS50927"/>
    </source>
</evidence>
<gene>
    <name evidence="3" type="ORF">ACFOLH_07895</name>
</gene>
<dbReference type="EMBL" id="JBHRWW010000004">
    <property type="protein sequence ID" value="MFC3688262.1"/>
    <property type="molecule type" value="Genomic_DNA"/>
</dbReference>
<keyword evidence="4" id="KW-1185">Reference proteome</keyword>
<dbReference type="SMART" id="SM00108">
    <property type="entry name" value="B_lectin"/>
    <property type="match status" value="2"/>
</dbReference>
<comment type="caution">
    <text evidence="3">The sequence shown here is derived from an EMBL/GenBank/DDBJ whole genome shotgun (WGS) entry which is preliminary data.</text>
</comment>
<dbReference type="Proteomes" id="UP001595685">
    <property type="component" value="Unassembled WGS sequence"/>
</dbReference>
<dbReference type="InterPro" id="IPR001480">
    <property type="entry name" value="Bulb-type_lectin_dom"/>
</dbReference>
<protein>
    <submittedName>
        <fullName evidence="3">L,D-transpeptidase family protein</fullName>
    </submittedName>
</protein>
<feature type="domain" description="Bulb-type lectin" evidence="2">
    <location>
        <begin position="54"/>
        <end position="168"/>
    </location>
</feature>
<dbReference type="SUPFAM" id="SSF51110">
    <property type="entry name" value="alpha-D-mannose-specific plant lectins"/>
    <property type="match status" value="2"/>
</dbReference>
<feature type="signal peptide" evidence="1">
    <location>
        <begin position="1"/>
        <end position="34"/>
    </location>
</feature>
<dbReference type="InterPro" id="IPR005490">
    <property type="entry name" value="LD_TPept_cat_dom"/>
</dbReference>
<accession>A0ABV7WFT1</accession>